<reference evidence="2" key="1">
    <citation type="submission" date="2022-11" db="UniProtKB">
        <authorList>
            <consortium name="WormBaseParasite"/>
        </authorList>
    </citation>
    <scope>IDENTIFICATION</scope>
</reference>
<accession>A0AC34QYF7</accession>
<protein>
    <submittedName>
        <fullName evidence="2">Uncharacterized protein</fullName>
    </submittedName>
</protein>
<name>A0AC34QYF7_9BILA</name>
<dbReference type="WBParaSite" id="JU765_v2.g20491.t1">
    <property type="protein sequence ID" value="JU765_v2.g20491.t1"/>
    <property type="gene ID" value="JU765_v2.g20491"/>
</dbReference>
<organism evidence="1 2">
    <name type="scientific">Panagrolaimus sp. JU765</name>
    <dbReference type="NCBI Taxonomy" id="591449"/>
    <lineage>
        <taxon>Eukaryota</taxon>
        <taxon>Metazoa</taxon>
        <taxon>Ecdysozoa</taxon>
        <taxon>Nematoda</taxon>
        <taxon>Chromadorea</taxon>
        <taxon>Rhabditida</taxon>
        <taxon>Tylenchina</taxon>
        <taxon>Panagrolaimomorpha</taxon>
        <taxon>Panagrolaimoidea</taxon>
        <taxon>Panagrolaimidae</taxon>
        <taxon>Panagrolaimus</taxon>
    </lineage>
</organism>
<evidence type="ECO:0000313" key="1">
    <source>
        <dbReference type="Proteomes" id="UP000887576"/>
    </source>
</evidence>
<dbReference type="Proteomes" id="UP000887576">
    <property type="component" value="Unplaced"/>
</dbReference>
<sequence>MEETKENLKTMINKTYVLEGVLIPKRVPCHIGPTVKSGCDLLPIWERPDYKEHVVNDILVKNKSYNYINLSSANEFDASHSINLPMLLRKCWQKEKKSIKAKSSKNGSSRPRPDSTSAPGSSSSTNTSAGPPRKIPRNS</sequence>
<evidence type="ECO:0000313" key="2">
    <source>
        <dbReference type="WBParaSite" id="JU765_v2.g20491.t1"/>
    </source>
</evidence>
<proteinExistence type="predicted"/>